<organism evidence="2 3">
    <name type="scientific">Pelomonas aquatica</name>
    <dbReference type="NCBI Taxonomy" id="431058"/>
    <lineage>
        <taxon>Bacteria</taxon>
        <taxon>Pseudomonadati</taxon>
        <taxon>Pseudomonadota</taxon>
        <taxon>Betaproteobacteria</taxon>
        <taxon>Burkholderiales</taxon>
        <taxon>Sphaerotilaceae</taxon>
        <taxon>Roseateles</taxon>
    </lineage>
</organism>
<feature type="signal peptide" evidence="1">
    <location>
        <begin position="1"/>
        <end position="25"/>
    </location>
</feature>
<gene>
    <name evidence="2" type="ORF">EXJ73_09465</name>
</gene>
<name>A0A9X4R513_9BURK</name>
<accession>A0A9X4R513</accession>
<dbReference type="AlphaFoldDB" id="A0A9X4R513"/>
<evidence type="ECO:0000313" key="3">
    <source>
        <dbReference type="Proteomes" id="UP001152766"/>
    </source>
</evidence>
<evidence type="ECO:0000256" key="1">
    <source>
        <dbReference type="SAM" id="SignalP"/>
    </source>
</evidence>
<keyword evidence="3" id="KW-1185">Reference proteome</keyword>
<reference evidence="2" key="1">
    <citation type="submission" date="2019-02" db="EMBL/GenBank/DDBJ databases">
        <title>Draft genome of the type strain Pelomonas aquatica CCUG 52575T.</title>
        <authorList>
            <person name="Gomila M."/>
            <person name="Lalucat J."/>
        </authorList>
    </citation>
    <scope>NUCLEOTIDE SEQUENCE</scope>
    <source>
        <strain evidence="2">CCUG 52575</strain>
    </source>
</reference>
<sequence length="104" mass="10847">MNLRRTAQRWLFWLALILPIAQAMAGVHALSHVSGERQDEGIAHLVHCDLCLTAADLASGAPTTAPGPLPAGIAVEARSITPVAAAAERDADWRPPARAPPASA</sequence>
<dbReference type="EMBL" id="SGUG01000011">
    <property type="protein sequence ID" value="MDG0862694.1"/>
    <property type="molecule type" value="Genomic_DNA"/>
</dbReference>
<dbReference type="RefSeq" id="WP_268151818.1">
    <property type="nucleotide sequence ID" value="NZ_JAPPUW010000013.1"/>
</dbReference>
<protein>
    <recommendedName>
        <fullName evidence="4">DUF2946 domain-containing protein</fullName>
    </recommendedName>
</protein>
<evidence type="ECO:0008006" key="4">
    <source>
        <dbReference type="Google" id="ProtNLM"/>
    </source>
</evidence>
<keyword evidence="1" id="KW-0732">Signal</keyword>
<dbReference type="Proteomes" id="UP001152766">
    <property type="component" value="Unassembled WGS sequence"/>
</dbReference>
<proteinExistence type="predicted"/>
<comment type="caution">
    <text evidence="2">The sequence shown here is derived from an EMBL/GenBank/DDBJ whole genome shotgun (WGS) entry which is preliminary data.</text>
</comment>
<evidence type="ECO:0000313" key="2">
    <source>
        <dbReference type="EMBL" id="MDG0862694.1"/>
    </source>
</evidence>
<feature type="chain" id="PRO_5040983784" description="DUF2946 domain-containing protein" evidence="1">
    <location>
        <begin position="26"/>
        <end position="104"/>
    </location>
</feature>